<gene>
    <name evidence="1" type="ORF">METZ01_LOCUS334701</name>
</gene>
<evidence type="ECO:0000313" key="1">
    <source>
        <dbReference type="EMBL" id="SVC81847.1"/>
    </source>
</evidence>
<proteinExistence type="predicted"/>
<name>A0A382QA06_9ZZZZ</name>
<organism evidence="1">
    <name type="scientific">marine metagenome</name>
    <dbReference type="NCBI Taxonomy" id="408172"/>
    <lineage>
        <taxon>unclassified sequences</taxon>
        <taxon>metagenomes</taxon>
        <taxon>ecological metagenomes</taxon>
    </lineage>
</organism>
<dbReference type="EMBL" id="UINC01112712">
    <property type="protein sequence ID" value="SVC81847.1"/>
    <property type="molecule type" value="Genomic_DNA"/>
</dbReference>
<reference evidence="1" key="1">
    <citation type="submission" date="2018-05" db="EMBL/GenBank/DDBJ databases">
        <authorList>
            <person name="Lanie J.A."/>
            <person name="Ng W.-L."/>
            <person name="Kazmierczak K.M."/>
            <person name="Andrzejewski T.M."/>
            <person name="Davidsen T.M."/>
            <person name="Wayne K.J."/>
            <person name="Tettelin H."/>
            <person name="Glass J.I."/>
            <person name="Rusch D."/>
            <person name="Podicherti R."/>
            <person name="Tsui H.-C.T."/>
            <person name="Winkler M.E."/>
        </authorList>
    </citation>
    <scope>NUCLEOTIDE SEQUENCE</scope>
</reference>
<accession>A0A382QA06</accession>
<feature type="non-terminal residue" evidence="1">
    <location>
        <position position="40"/>
    </location>
</feature>
<protein>
    <submittedName>
        <fullName evidence="1">Uncharacterized protein</fullName>
    </submittedName>
</protein>
<dbReference type="AlphaFoldDB" id="A0A382QA06"/>
<sequence>MAELSDIQNEFLRAEIEEYLERPEEIERNIELFGKARPIL</sequence>